<evidence type="ECO:0008006" key="4">
    <source>
        <dbReference type="Google" id="ProtNLM"/>
    </source>
</evidence>
<dbReference type="AlphaFoldDB" id="A0A7S9PYX5"/>
<proteinExistence type="predicted"/>
<dbReference type="EMBL" id="CP064939">
    <property type="protein sequence ID" value="QPH39335.1"/>
    <property type="molecule type" value="Genomic_DNA"/>
</dbReference>
<sequence>MKTQHIGLAIALLVSTSFVSIAQTTGQKIGENPTTKHPGAVLDLESTDKGVLFPRVALSNTTTWGLAGTATRGMLIYNTKTTTAGFTGTTTYPVATGDGTGLYFWDGTGWAAAAKVSGGDPTKDAWIDEPASTQVKLGTLSDGTTARTAGSEFVIKDDGKTGIGLTAPAYLLDLNGKIGVNGKQTIYNADALNTSFTGSLFIGNGGNNLASASGSTFQARHNTGVGIESLAANTSGAENTAVGSKSLNKNTTGWGNTATGAGALIANTTGRQNAAVGSNALRGNTTGSFNTALGANSMQNDLSAFTGRYNTAVGFKALPSLTSGDYNTFVGSTDSATNVLNGHISTGSYNTVLGYNSGNGITTGSNNLILGARVLGLGDVSNNIVIADGSGNQRIRILDNGNTGIGILTPKSRLDINGYVKLGSLDAPADALATASDRAGMIRYNSTSKAFQYHDDTQWVTTASTASADLTKDAWVDDNFNSMVKLGTLSDGTTVRTADKAFVAKDDGNVGIGLTAPKSRLDINGYAKLGSADAGADALVTASDRAGMMRYNGSNKNLQYHDNAEWRTLKPIETVHDLKDGYNDPTYSNVAIGSALFKPFGEIASSDLSTTNPKGFGNSAFGYRSLWKTTTGSQNTGLGVSSMFSNSSGSSNTGIGANVLLSNTTGSFNVAIGERSLAFNQTGAYNTSIGAYTGQNSTTSGTYSTGSYNTYLGYGTGDGIITGGKNTILGANVSGLPAALSNNIILADGDGNQRIRISDNGNTGIGILTPQSRLDINGYAKLGSLDAPADALATASDRAGMIRYNSTSKAFQYHDDTQWVTAASTASADLTKDAWVDDNFNSMVKLGTLSDGTTARVNNAAFVAKNDGKVGIGTITPVAKLSVEDNSAGLYAQLVSFLAPANNVVGNNTIVKLGTANTSKNTGEIRFNYQGDASNNNRLDLAFNGVAAPGLSLLAGGNVGIGETAPSAKLEVNGNVEIQAVEQVANGNNYAPLVWNTTTKRVESVILENVKQKITGLAPNGISTVYIFADTFTAAYEIKVYSNNGCGQSFYNKFFITGSGSNANSTWSINYVGGVSAGGVSASADPSVESTGQNSMKVTNATAGCTGSGDSTAFTYTISVNQATGALSIKNEGNVPRDYTVVIEKAFD</sequence>
<name>A0A7S9PYX5_9SPHI</name>
<keyword evidence="1" id="KW-0732">Signal</keyword>
<reference evidence="2 3" key="1">
    <citation type="submission" date="2020-11" db="EMBL/GenBank/DDBJ databases">
        <title>Pedobacter endophytica, an endophytic bacteria isolated form Carex pumila.</title>
        <authorList>
            <person name="Peng Y."/>
            <person name="Jiang L."/>
            <person name="Lee J."/>
        </authorList>
    </citation>
    <scope>NUCLEOTIDE SEQUENCE [LARGE SCALE GENOMIC DNA]</scope>
    <source>
        <strain evidence="2 3">JBR3-12</strain>
    </source>
</reference>
<evidence type="ECO:0000313" key="3">
    <source>
        <dbReference type="Proteomes" id="UP000594759"/>
    </source>
</evidence>
<dbReference type="RefSeq" id="WP_196098802.1">
    <property type="nucleotide sequence ID" value="NZ_CP064939.1"/>
</dbReference>
<feature type="signal peptide" evidence="1">
    <location>
        <begin position="1"/>
        <end position="22"/>
    </location>
</feature>
<evidence type="ECO:0000313" key="2">
    <source>
        <dbReference type="EMBL" id="QPH39335.1"/>
    </source>
</evidence>
<feature type="chain" id="PRO_5032852453" description="Head domain of trimeric autotransporter adhesin" evidence="1">
    <location>
        <begin position="23"/>
        <end position="1148"/>
    </location>
</feature>
<dbReference type="Proteomes" id="UP000594759">
    <property type="component" value="Chromosome"/>
</dbReference>
<dbReference type="KEGG" id="pex:IZT61_20200"/>
<accession>A0A7S9PYX5</accession>
<evidence type="ECO:0000256" key="1">
    <source>
        <dbReference type="SAM" id="SignalP"/>
    </source>
</evidence>
<gene>
    <name evidence="2" type="ORF">IZT61_20200</name>
</gene>
<protein>
    <recommendedName>
        <fullName evidence="4">Head domain of trimeric autotransporter adhesin</fullName>
    </recommendedName>
</protein>
<organism evidence="2 3">
    <name type="scientific">Pedobacter endophyticus</name>
    <dbReference type="NCBI Taxonomy" id="2789740"/>
    <lineage>
        <taxon>Bacteria</taxon>
        <taxon>Pseudomonadati</taxon>
        <taxon>Bacteroidota</taxon>
        <taxon>Sphingobacteriia</taxon>
        <taxon>Sphingobacteriales</taxon>
        <taxon>Sphingobacteriaceae</taxon>
        <taxon>Pedobacter</taxon>
    </lineage>
</organism>
<keyword evidence="3" id="KW-1185">Reference proteome</keyword>